<name>A0A9P7VXU8_9AGAR</name>
<dbReference type="Proteomes" id="UP000812287">
    <property type="component" value="Unassembled WGS sequence"/>
</dbReference>
<dbReference type="OrthoDB" id="3033167at2759"/>
<proteinExistence type="predicted"/>
<accession>A0A9P7VXU8</accession>
<dbReference type="AlphaFoldDB" id="A0A9P7VXU8"/>
<evidence type="ECO:0000313" key="3">
    <source>
        <dbReference type="Proteomes" id="UP000812287"/>
    </source>
</evidence>
<dbReference type="GeneID" id="66103828"/>
<feature type="region of interest" description="Disordered" evidence="1">
    <location>
        <begin position="53"/>
        <end position="75"/>
    </location>
</feature>
<keyword evidence="3" id="KW-1185">Reference proteome</keyword>
<reference evidence="2" key="1">
    <citation type="submission" date="2020-11" db="EMBL/GenBank/DDBJ databases">
        <title>Adaptations for nitrogen fixation in a non-lichenized fungal sporocarp promotes dispersal by wood-feeding termites.</title>
        <authorList>
            <consortium name="DOE Joint Genome Institute"/>
            <person name="Koch R.A."/>
            <person name="Yoon G."/>
            <person name="Arayal U."/>
            <person name="Lail K."/>
            <person name="Amirebrahimi M."/>
            <person name="Labutti K."/>
            <person name="Lipzen A."/>
            <person name="Riley R."/>
            <person name="Barry K."/>
            <person name="Henrissat B."/>
            <person name="Grigoriev I.V."/>
            <person name="Herr J.R."/>
            <person name="Aime M.C."/>
        </authorList>
    </citation>
    <scope>NUCLEOTIDE SEQUENCE</scope>
    <source>
        <strain evidence="2">MCA 3950</strain>
    </source>
</reference>
<dbReference type="EMBL" id="MU250527">
    <property type="protein sequence ID" value="KAG7449551.1"/>
    <property type="molecule type" value="Genomic_DNA"/>
</dbReference>
<comment type="caution">
    <text evidence="2">The sequence shown here is derived from an EMBL/GenBank/DDBJ whole genome shotgun (WGS) entry which is preliminary data.</text>
</comment>
<organism evidence="2 3">
    <name type="scientific">Guyanagaster necrorhizus</name>
    <dbReference type="NCBI Taxonomy" id="856835"/>
    <lineage>
        <taxon>Eukaryota</taxon>
        <taxon>Fungi</taxon>
        <taxon>Dikarya</taxon>
        <taxon>Basidiomycota</taxon>
        <taxon>Agaricomycotina</taxon>
        <taxon>Agaricomycetes</taxon>
        <taxon>Agaricomycetidae</taxon>
        <taxon>Agaricales</taxon>
        <taxon>Marasmiineae</taxon>
        <taxon>Physalacriaceae</taxon>
        <taxon>Guyanagaster</taxon>
    </lineage>
</organism>
<evidence type="ECO:0000256" key="1">
    <source>
        <dbReference type="SAM" id="MobiDB-lite"/>
    </source>
</evidence>
<sequence length="462" mass="51102">MIQLYFDCISRSKSTFSSLSAHIQDITPAAKPQRTGLNSRFDRMMDTVNITYRSPARRDRTRSAGSSSNSSYMMPTTPLDAYDTLQSRRLGKDFAVIKMKQRLVSQGEGEREDASTLYPENSTNHRSAEILPGWLSDAFLSLHETHPLRLLLPSSTEQPLVVMSSGLTEPNGHDTISLCDEESPFAFSALEVERVEPHATTFSYSDGPTVSPKLSQINDIHSLSFIPFTRPGPASQVSFLHPSSFVARTQTPSPTPLKQHPSMCHHDFPLSAELCDNFTVICHTSQPAEDMVSTPEHAHIRNPPASASQLSHNSLASPYSQHMPAPCSDIPIADYCKSSDDIKQDEAPISDVYLHGREGIDMSRFQNIFSTPGPGYLVSRPVYFDPPAEGPDSSSVPAFEINYDMECAELDFQWRPYDRSGTTELPQTFYVPSESPTVHLNHGGDNADKLTQALSYPITSTP</sequence>
<dbReference type="RefSeq" id="XP_043043051.1">
    <property type="nucleotide sequence ID" value="XM_043181532.1"/>
</dbReference>
<protein>
    <submittedName>
        <fullName evidence="2">Uncharacterized protein</fullName>
    </submittedName>
</protein>
<evidence type="ECO:0000313" key="2">
    <source>
        <dbReference type="EMBL" id="KAG7449551.1"/>
    </source>
</evidence>
<gene>
    <name evidence="2" type="ORF">BT62DRAFT_591263</name>
</gene>